<feature type="transmembrane region" description="Helical" evidence="1">
    <location>
        <begin position="300"/>
        <end position="316"/>
    </location>
</feature>
<feature type="transmembrane region" description="Helical" evidence="1">
    <location>
        <begin position="87"/>
        <end position="109"/>
    </location>
</feature>
<proteinExistence type="predicted"/>
<organism evidence="2">
    <name type="scientific">uncultured marine group II/III euryarchaeote KM3_187_C07</name>
    <dbReference type="NCBI Taxonomy" id="1457951"/>
    <lineage>
        <taxon>Archaea</taxon>
        <taxon>Methanobacteriati</taxon>
        <taxon>Methanobacteriota</taxon>
        <taxon>environmental samples</taxon>
    </lineage>
</organism>
<feature type="transmembrane region" description="Helical" evidence="1">
    <location>
        <begin position="222"/>
        <end position="240"/>
    </location>
</feature>
<dbReference type="AlphaFoldDB" id="A0A075GP91"/>
<feature type="transmembrane region" description="Helical" evidence="1">
    <location>
        <begin position="145"/>
        <end position="163"/>
    </location>
</feature>
<dbReference type="EMBL" id="KF900750">
    <property type="protein sequence ID" value="AIF05811.1"/>
    <property type="molecule type" value="Genomic_DNA"/>
</dbReference>
<feature type="transmembrane region" description="Helical" evidence="1">
    <location>
        <begin position="322"/>
        <end position="342"/>
    </location>
</feature>
<evidence type="ECO:0008006" key="3">
    <source>
        <dbReference type="Google" id="ProtNLM"/>
    </source>
</evidence>
<feature type="transmembrane region" description="Helical" evidence="1">
    <location>
        <begin position="193"/>
        <end position="210"/>
    </location>
</feature>
<reference evidence="2" key="1">
    <citation type="journal article" date="2014" name="Genome Biol. Evol.">
        <title>Pangenome evidence for extensive interdomain horizontal transfer affecting lineage core and shell genes in uncultured planktonic thaumarchaeota and euryarchaeota.</title>
        <authorList>
            <person name="Deschamps P."/>
            <person name="Zivanovic Y."/>
            <person name="Moreira D."/>
            <person name="Rodriguez-Valera F."/>
            <person name="Lopez-Garcia P."/>
        </authorList>
    </citation>
    <scope>NUCLEOTIDE SEQUENCE</scope>
</reference>
<feature type="transmembrane region" description="Helical" evidence="1">
    <location>
        <begin position="170"/>
        <end position="187"/>
    </location>
</feature>
<keyword evidence="1" id="KW-0472">Membrane</keyword>
<evidence type="ECO:0000313" key="2">
    <source>
        <dbReference type="EMBL" id="AIF05811.1"/>
    </source>
</evidence>
<keyword evidence="1" id="KW-0812">Transmembrane</keyword>
<name>A0A075GP91_9EURY</name>
<evidence type="ECO:0000256" key="1">
    <source>
        <dbReference type="SAM" id="Phobius"/>
    </source>
</evidence>
<feature type="transmembrane region" description="Helical" evidence="1">
    <location>
        <begin position="354"/>
        <end position="373"/>
    </location>
</feature>
<protein>
    <recommendedName>
        <fullName evidence="3">Glycosyltransferase RgtA/B/C/D-like domain-containing protein</fullName>
    </recommendedName>
</protein>
<keyword evidence="1" id="KW-1133">Transmembrane helix</keyword>
<feature type="transmembrane region" description="Helical" evidence="1">
    <location>
        <begin position="271"/>
        <end position="293"/>
    </location>
</feature>
<sequence length="531" mass="60841">MKSPSPVKQSGLILLGLFTLLLRYPITPSPTGTDNFYYISMTKAIISHGQVFWAEEVLSLYGLFPGTEPLGATLLASVITTTTGLSVYNYIIIHSIFLSLLSTFGFFMLTGELTDNYRSRWFAALCFSLAPRFLTFSLWRFSLRFTFIALLPFFIWLLLRLSNSKHGRHPSRLIALISLFIVILPSLHRMALLFPGILLALLVAHLLFYWQENATNRERAGRQTLGFLIFLSGYLFYLQYLDFSPYSPDDDLIGAYLFAGNGVLSSLANLAVYYMINVGPLIFIAILGIVFWIQEGRIKLGYLFSMSYLTLSFFVISDIIYIPYLVTFGILLFIAPGFDFFLDNLQDHPRRIAALFSVLTVILVSFSYIDLGYRVAAHEREALFYTYYVRDSSISTAQWMDDNLENGIFESNDVTRERRVAGYSDMQAQRTSLRLSQGLVDIEQMEVERISVKDMYWNSSDHLWELNNREILLSEISQNRSLSIVNLGMPDMSGKPSTLSLVLNYHYKYMPDFTYRIYSNTELALYWTSGY</sequence>
<accession>A0A075GP91</accession>